<dbReference type="EC" id="2.3.1.48" evidence="2"/>
<feature type="region of interest" description="Disordered" evidence="10">
    <location>
        <begin position="322"/>
        <end position="409"/>
    </location>
</feature>
<dbReference type="PANTHER" id="PTHR31571:SF2">
    <property type="entry name" value="HISTONE ACETYLTRANSFERASE RTT109"/>
    <property type="match status" value="1"/>
</dbReference>
<dbReference type="InterPro" id="IPR051236">
    <property type="entry name" value="HAT_RTT109-like"/>
</dbReference>
<evidence type="ECO:0000256" key="4">
    <source>
        <dbReference type="ARBA" id="ARBA00022763"/>
    </source>
</evidence>
<keyword evidence="5" id="KW-0007">Acetylation</keyword>
<keyword evidence="6" id="KW-0805">Transcription regulation</keyword>
<organism evidence="11 12">
    <name type="scientific">Cryoendolithus antarcticus</name>
    <dbReference type="NCBI Taxonomy" id="1507870"/>
    <lineage>
        <taxon>Eukaryota</taxon>
        <taxon>Fungi</taxon>
        <taxon>Dikarya</taxon>
        <taxon>Ascomycota</taxon>
        <taxon>Pezizomycotina</taxon>
        <taxon>Dothideomycetes</taxon>
        <taxon>Dothideomycetidae</taxon>
        <taxon>Cladosporiales</taxon>
        <taxon>Cladosporiaceae</taxon>
        <taxon>Cryoendolithus</taxon>
    </lineage>
</organism>
<evidence type="ECO:0000256" key="10">
    <source>
        <dbReference type="SAM" id="MobiDB-lite"/>
    </source>
</evidence>
<evidence type="ECO:0000256" key="2">
    <source>
        <dbReference type="ARBA" id="ARBA00013184"/>
    </source>
</evidence>
<evidence type="ECO:0000256" key="7">
    <source>
        <dbReference type="ARBA" id="ARBA00023163"/>
    </source>
</evidence>
<accession>A0A1V8TUX2</accession>
<keyword evidence="3" id="KW-0808">Transferase</keyword>
<protein>
    <recommendedName>
        <fullName evidence="2">histone acetyltransferase</fullName>
        <ecNumber evidence="2">2.3.1.48</ecNumber>
    </recommendedName>
</protein>
<comment type="subcellular location">
    <subcellularLocation>
        <location evidence="1">Nucleus</location>
    </subcellularLocation>
</comment>
<proteinExistence type="predicted"/>
<keyword evidence="7" id="KW-0804">Transcription</keyword>
<dbReference type="Proteomes" id="UP000192596">
    <property type="component" value="Unassembled WGS sequence"/>
</dbReference>
<evidence type="ECO:0000256" key="9">
    <source>
        <dbReference type="ARBA" id="ARBA00048940"/>
    </source>
</evidence>
<reference evidence="12" key="1">
    <citation type="submission" date="2017-03" db="EMBL/GenBank/DDBJ databases">
        <title>Genomes of endolithic fungi from Antarctica.</title>
        <authorList>
            <person name="Coleine C."/>
            <person name="Masonjones S."/>
            <person name="Stajich J.E."/>
        </authorList>
    </citation>
    <scope>NUCLEOTIDE SEQUENCE [LARGE SCALE GENOMIC DNA]</scope>
    <source>
        <strain evidence="12">CCFEE 5527</strain>
    </source>
</reference>
<evidence type="ECO:0000256" key="8">
    <source>
        <dbReference type="ARBA" id="ARBA00023242"/>
    </source>
</evidence>
<evidence type="ECO:0000313" key="11">
    <source>
        <dbReference type="EMBL" id="OQO15139.1"/>
    </source>
</evidence>
<dbReference type="PANTHER" id="PTHR31571">
    <property type="entry name" value="ALTERED INHERITANCE OF MITOCHONDRIA PROTEIN 6"/>
    <property type="match status" value="1"/>
</dbReference>
<dbReference type="InterPro" id="IPR016849">
    <property type="entry name" value="Rtt109"/>
</dbReference>
<dbReference type="SMART" id="SM01250">
    <property type="entry name" value="KAT11"/>
    <property type="match status" value="1"/>
</dbReference>
<dbReference type="STRING" id="1507870.A0A1V8TUX2"/>
<evidence type="ECO:0000256" key="1">
    <source>
        <dbReference type="ARBA" id="ARBA00004123"/>
    </source>
</evidence>
<dbReference type="GO" id="GO:0005634">
    <property type="term" value="C:nucleus"/>
    <property type="evidence" value="ECO:0007669"/>
    <property type="project" value="UniProtKB-SubCell"/>
</dbReference>
<keyword evidence="4" id="KW-0227">DNA damage</keyword>
<comment type="caution">
    <text evidence="11">The sequence shown here is derived from an EMBL/GenBank/DDBJ whole genome shotgun (WGS) entry which is preliminary data.</text>
</comment>
<evidence type="ECO:0000313" key="12">
    <source>
        <dbReference type="Proteomes" id="UP000192596"/>
    </source>
</evidence>
<dbReference type="EMBL" id="NAJO01000001">
    <property type="protein sequence ID" value="OQO15139.1"/>
    <property type="molecule type" value="Genomic_DNA"/>
</dbReference>
<evidence type="ECO:0000256" key="3">
    <source>
        <dbReference type="ARBA" id="ARBA00022679"/>
    </source>
</evidence>
<dbReference type="InterPro" id="IPR013178">
    <property type="entry name" value="Histone_AcTrfase_Rtt109/CBP"/>
</dbReference>
<dbReference type="PROSITE" id="PS51728">
    <property type="entry name" value="RTT109_HAT"/>
    <property type="match status" value="1"/>
</dbReference>
<evidence type="ECO:0000256" key="5">
    <source>
        <dbReference type="ARBA" id="ARBA00022990"/>
    </source>
</evidence>
<keyword evidence="8" id="KW-0539">Nucleus</keyword>
<dbReference type="OrthoDB" id="3361892at2759"/>
<evidence type="ECO:0000256" key="6">
    <source>
        <dbReference type="ARBA" id="ARBA00023015"/>
    </source>
</evidence>
<dbReference type="GO" id="GO:0032931">
    <property type="term" value="F:histone H3K56 acetyltransferase activity"/>
    <property type="evidence" value="ECO:0007669"/>
    <property type="project" value="TreeGrafter"/>
</dbReference>
<feature type="compositionally biased region" description="Polar residues" evidence="10">
    <location>
        <begin position="390"/>
        <end position="400"/>
    </location>
</feature>
<dbReference type="Pfam" id="PF08214">
    <property type="entry name" value="HAT_KAT11"/>
    <property type="match status" value="1"/>
</dbReference>
<dbReference type="InParanoid" id="A0A1V8TUX2"/>
<dbReference type="GO" id="GO:0006974">
    <property type="term" value="P:DNA damage response"/>
    <property type="evidence" value="ECO:0007669"/>
    <property type="project" value="UniProtKB-KW"/>
</dbReference>
<dbReference type="AlphaFoldDB" id="A0A1V8TUX2"/>
<feature type="compositionally biased region" description="Low complexity" evidence="10">
    <location>
        <begin position="349"/>
        <end position="369"/>
    </location>
</feature>
<feature type="compositionally biased region" description="Polar residues" evidence="10">
    <location>
        <begin position="322"/>
        <end position="348"/>
    </location>
</feature>
<gene>
    <name evidence="11" type="ORF">B0A48_00521</name>
</gene>
<sequence length="527" mass="58294">MPRLKDALAGALPKDFNCRMRYIHTSPKPCDPLFSAPPGEDPERTKLASYFLTISTPSLSSANGFEYRDAGHHFVFAMEILVYSTRRLITMFVSKADSTGYLPRRHPSPVRVIATTFLKWLSDRLRHPRKRLVISLFARSQPTYLFPGSAKTGKKHILTGHQLTSWWVRVLDSMIRQKADVPNQDRDWQGYITVPNFNGMAEVRRFLPPDNVSSSAKPRWKRGDPLQELAITRGLPETVPTRCLLPRFPDDPKGRFIQDLDDEVGLTEDTVTASPSKKKQGVWLSVKNLDTFWTVMEARQECSSGQVVGFLWLIEERRQDEASCSGTTRAHVQSSQSTGMNDSQTYDIQQNESQPSQTSQSSIGSQASSQKRRGRLTGPITARQPRLKGGSSNISATSEPSFGLINDKSDGPMLTSEGYDCAMQILLQLDFSSAEGAAQSTAKWVSEVSGMVALTPESWVVEVCGTAEITALSDQAQNGNGALATNDLGSLVRKKKRKVDDSLEPTIAAVDEASLINTLVGRKKLKA</sequence>
<keyword evidence="12" id="KW-1185">Reference proteome</keyword>
<dbReference type="GO" id="GO:0006355">
    <property type="term" value="P:regulation of DNA-templated transcription"/>
    <property type="evidence" value="ECO:0007669"/>
    <property type="project" value="InterPro"/>
</dbReference>
<comment type="catalytic activity">
    <reaction evidence="9">
        <text>L-lysyl-[histone] + acetyl-CoA = N(6)-acetyl-L-lysyl-[histone] + CoA + H(+)</text>
        <dbReference type="Rhea" id="RHEA:21992"/>
        <dbReference type="Rhea" id="RHEA-COMP:9845"/>
        <dbReference type="Rhea" id="RHEA-COMP:11338"/>
        <dbReference type="ChEBI" id="CHEBI:15378"/>
        <dbReference type="ChEBI" id="CHEBI:29969"/>
        <dbReference type="ChEBI" id="CHEBI:57287"/>
        <dbReference type="ChEBI" id="CHEBI:57288"/>
        <dbReference type="ChEBI" id="CHEBI:61930"/>
        <dbReference type="EC" id="2.3.1.48"/>
    </reaction>
    <physiologicalReaction direction="left-to-right" evidence="9">
        <dbReference type="Rhea" id="RHEA:21993"/>
    </physiologicalReaction>
</comment>
<name>A0A1V8TUX2_9PEZI</name>